<evidence type="ECO:0000313" key="3">
    <source>
        <dbReference type="Proteomes" id="UP000683575"/>
    </source>
</evidence>
<dbReference type="Pfam" id="PF13466">
    <property type="entry name" value="STAS_2"/>
    <property type="match status" value="1"/>
</dbReference>
<protein>
    <submittedName>
        <fullName evidence="2">STAS domain-containing protein</fullName>
    </submittedName>
</protein>
<feature type="domain" description="STAS" evidence="1">
    <location>
        <begin position="31"/>
        <end position="115"/>
    </location>
</feature>
<dbReference type="RefSeq" id="WP_216941202.1">
    <property type="nucleotide sequence ID" value="NZ_CP077062.1"/>
</dbReference>
<reference evidence="2" key="1">
    <citation type="submission" date="2021-06" db="EMBL/GenBank/DDBJ databases">
        <title>Complete genome sequence of Nocardioides sp. G188.</title>
        <authorList>
            <person name="Im W.-T."/>
        </authorList>
    </citation>
    <scope>NUCLEOTIDE SEQUENCE</scope>
    <source>
        <strain evidence="2">G188</strain>
    </source>
</reference>
<dbReference type="AlphaFoldDB" id="A0A975T0L7"/>
<sequence length="115" mass="12230">MPSQGQQPTQDPYFSLDMRRCPDGDAVEVLLTGALDERTVEHLADGLTWVVAHMPQRDVVVDLAGICRFEPCGVGPLLRVRGDLRACGRTLAVRAEPAGARPLLATAGLLDAPAG</sequence>
<dbReference type="Proteomes" id="UP000683575">
    <property type="component" value="Chromosome"/>
</dbReference>
<proteinExistence type="predicted"/>
<name>A0A975T0L7_9ACTN</name>
<gene>
    <name evidence="2" type="ORF">KRR39_06140</name>
</gene>
<accession>A0A975T0L7</accession>
<dbReference type="PROSITE" id="PS50801">
    <property type="entry name" value="STAS"/>
    <property type="match status" value="1"/>
</dbReference>
<keyword evidence="3" id="KW-1185">Reference proteome</keyword>
<dbReference type="InterPro" id="IPR058548">
    <property type="entry name" value="MlaB-like_STAS"/>
</dbReference>
<dbReference type="KEGG" id="nps:KRR39_06140"/>
<dbReference type="EMBL" id="CP077062">
    <property type="protein sequence ID" value="QWZ09356.1"/>
    <property type="molecule type" value="Genomic_DNA"/>
</dbReference>
<evidence type="ECO:0000259" key="1">
    <source>
        <dbReference type="PROSITE" id="PS50801"/>
    </source>
</evidence>
<evidence type="ECO:0000313" key="2">
    <source>
        <dbReference type="EMBL" id="QWZ09356.1"/>
    </source>
</evidence>
<organism evidence="2 3">
    <name type="scientific">Nocardioides panacis</name>
    <dbReference type="NCBI Taxonomy" id="2849501"/>
    <lineage>
        <taxon>Bacteria</taxon>
        <taxon>Bacillati</taxon>
        <taxon>Actinomycetota</taxon>
        <taxon>Actinomycetes</taxon>
        <taxon>Propionibacteriales</taxon>
        <taxon>Nocardioidaceae</taxon>
        <taxon>Nocardioides</taxon>
    </lineage>
</organism>
<dbReference type="InterPro" id="IPR002645">
    <property type="entry name" value="STAS_dom"/>
</dbReference>